<dbReference type="OrthoDB" id="5282002at2759"/>
<proteinExistence type="predicted"/>
<evidence type="ECO:0000313" key="3">
    <source>
        <dbReference type="EMBL" id="EFN77925.1"/>
    </source>
</evidence>
<feature type="region of interest" description="Disordered" evidence="1">
    <location>
        <begin position="1"/>
        <end position="53"/>
    </location>
</feature>
<keyword evidence="4" id="KW-1185">Reference proteome</keyword>
<dbReference type="AlphaFoldDB" id="E2C2A5"/>
<feature type="compositionally biased region" description="Basic and acidic residues" evidence="1">
    <location>
        <begin position="19"/>
        <end position="46"/>
    </location>
</feature>
<dbReference type="Pfam" id="PF20179">
    <property type="entry name" value="MSS51_C"/>
    <property type="match status" value="1"/>
</dbReference>
<name>E2C2A5_HARSA</name>
<gene>
    <name evidence="3" type="ORF">EAI_16859</name>
</gene>
<dbReference type="InParanoid" id="E2C2A5"/>
<evidence type="ECO:0000256" key="1">
    <source>
        <dbReference type="SAM" id="MobiDB-lite"/>
    </source>
</evidence>
<dbReference type="InterPro" id="IPR046824">
    <property type="entry name" value="Mss51-like_C"/>
</dbReference>
<feature type="compositionally biased region" description="Gly residues" evidence="1">
    <location>
        <begin position="9"/>
        <end position="18"/>
    </location>
</feature>
<evidence type="ECO:0000313" key="4">
    <source>
        <dbReference type="Proteomes" id="UP000008237"/>
    </source>
</evidence>
<reference evidence="3 4" key="1">
    <citation type="journal article" date="2010" name="Science">
        <title>Genomic comparison of the ants Camponotus floridanus and Harpegnathos saltator.</title>
        <authorList>
            <person name="Bonasio R."/>
            <person name="Zhang G."/>
            <person name="Ye C."/>
            <person name="Mutti N.S."/>
            <person name="Fang X."/>
            <person name="Qin N."/>
            <person name="Donahue G."/>
            <person name="Yang P."/>
            <person name="Li Q."/>
            <person name="Li C."/>
            <person name="Zhang P."/>
            <person name="Huang Z."/>
            <person name="Berger S.L."/>
            <person name="Reinberg D."/>
            <person name="Wang J."/>
            <person name="Liebig J."/>
        </authorList>
    </citation>
    <scope>NUCLEOTIDE SEQUENCE [LARGE SCALE GENOMIC DNA]</scope>
    <source>
        <strain evidence="3 4">R22 G/1</strain>
    </source>
</reference>
<accession>E2C2A5</accession>
<organism evidence="4">
    <name type="scientific">Harpegnathos saltator</name>
    <name type="common">Jerdon's jumping ant</name>
    <dbReference type="NCBI Taxonomy" id="610380"/>
    <lineage>
        <taxon>Eukaryota</taxon>
        <taxon>Metazoa</taxon>
        <taxon>Ecdysozoa</taxon>
        <taxon>Arthropoda</taxon>
        <taxon>Hexapoda</taxon>
        <taxon>Insecta</taxon>
        <taxon>Pterygota</taxon>
        <taxon>Neoptera</taxon>
        <taxon>Endopterygota</taxon>
        <taxon>Hymenoptera</taxon>
        <taxon>Apocrita</taxon>
        <taxon>Aculeata</taxon>
        <taxon>Formicoidea</taxon>
        <taxon>Formicidae</taxon>
        <taxon>Ponerinae</taxon>
        <taxon>Ponerini</taxon>
        <taxon>Harpegnathos</taxon>
    </lineage>
</organism>
<feature type="domain" description="Mitochondrial splicing suppressor 51-like C-terminal" evidence="2">
    <location>
        <begin position="286"/>
        <end position="469"/>
    </location>
</feature>
<dbReference type="PANTHER" id="PTHR28069:SF2">
    <property type="entry name" value="GH20023P"/>
    <property type="match status" value="1"/>
</dbReference>
<sequence>MRRECLDNNGGGGGGGGGRHPERRQGNKDRGSAVRQFDKTRLDSLDSGRTVRHSSCRSRTYGMLQENSNGEAHHSNSNQFFHPNICHVCKSRIQDSLRPCNWCHMISYCCEEHKWQHRPHHIEICTIITDFINDDPQWYDRCYLYDDWVKLQASLIRIIQVILKRQLEPYEMQMFMFTKACFICHQRHTSYTCEYCLSVSYCSDHVHHIYKHYGSMCYQMSLCLNLDVRFSEDSVWESLRIKNIFPDVKRPFTNMESFCNQYCHIRENLDYWSFSDYHITDYISDPLTLYNGMQSAHLFHPEAITNTFVIHIIAANNVDRRNFLAWELLLHLLNRITKLIIVLIGPELEPEYNEHQTCFYCKEDNKRLILEASSVLYHDYVFHINYRRPNVIVGFQAELHRPLPALNPDSWSESIKTMQSQKCPVLLTATLSCKADYDITMIQQVLGPSVKPILSTFNDFRTFRPYRDFEAGYVSFRNIYLTVYDNLNV</sequence>
<dbReference type="PANTHER" id="PTHR28069">
    <property type="entry name" value="GH20023P"/>
    <property type="match status" value="1"/>
</dbReference>
<protein>
    <recommendedName>
        <fullName evidence="2">Mitochondrial splicing suppressor 51-like C-terminal domain-containing protein</fullName>
    </recommendedName>
</protein>
<dbReference type="Proteomes" id="UP000008237">
    <property type="component" value="Unassembled WGS sequence"/>
</dbReference>
<dbReference type="EMBL" id="GL452104">
    <property type="protein sequence ID" value="EFN77925.1"/>
    <property type="molecule type" value="Genomic_DNA"/>
</dbReference>
<dbReference type="SUPFAM" id="SSF144232">
    <property type="entry name" value="HIT/MYND zinc finger-like"/>
    <property type="match status" value="1"/>
</dbReference>
<evidence type="ECO:0000259" key="2">
    <source>
        <dbReference type="Pfam" id="PF20179"/>
    </source>
</evidence>